<keyword evidence="2" id="KW-0812">Transmembrane</keyword>
<dbReference type="Proteomes" id="UP000217446">
    <property type="component" value="Unassembled WGS sequence"/>
</dbReference>
<keyword evidence="2" id="KW-0472">Membrane</keyword>
<feature type="region of interest" description="Disordered" evidence="1">
    <location>
        <begin position="192"/>
        <end position="214"/>
    </location>
</feature>
<protein>
    <recommendedName>
        <fullName evidence="3">HTH cro/C1-type domain-containing protein</fullName>
    </recommendedName>
</protein>
<gene>
    <name evidence="4" type="ORF">SO3561_04704</name>
</gene>
<accession>A0A250VG61</accession>
<evidence type="ECO:0000256" key="2">
    <source>
        <dbReference type="SAM" id="Phobius"/>
    </source>
</evidence>
<name>A0A250VG61_STROL</name>
<feature type="transmembrane region" description="Helical" evidence="2">
    <location>
        <begin position="165"/>
        <end position="185"/>
    </location>
</feature>
<organism evidence="4 5">
    <name type="scientific">Streptomyces olivochromogenes</name>
    <dbReference type="NCBI Taxonomy" id="1963"/>
    <lineage>
        <taxon>Bacteria</taxon>
        <taxon>Bacillati</taxon>
        <taxon>Actinomycetota</taxon>
        <taxon>Actinomycetes</taxon>
        <taxon>Kitasatosporales</taxon>
        <taxon>Streptomycetaceae</taxon>
        <taxon>Streptomyces</taxon>
    </lineage>
</organism>
<dbReference type="Pfam" id="PF13560">
    <property type="entry name" value="HTH_31"/>
    <property type="match status" value="1"/>
</dbReference>
<dbReference type="EMBL" id="BDQI01000009">
    <property type="protein sequence ID" value="GAX53177.1"/>
    <property type="molecule type" value="Genomic_DNA"/>
</dbReference>
<feature type="compositionally biased region" description="Low complexity" evidence="1">
    <location>
        <begin position="126"/>
        <end position="139"/>
    </location>
</feature>
<dbReference type="Gene3D" id="1.10.260.40">
    <property type="entry name" value="lambda repressor-like DNA-binding domains"/>
    <property type="match status" value="1"/>
</dbReference>
<dbReference type="RefSeq" id="WP_067373798.1">
    <property type="nucleotide sequence ID" value="NZ_BDQI01000009.1"/>
</dbReference>
<dbReference type="InterPro" id="IPR001646">
    <property type="entry name" value="5peptide_repeat"/>
</dbReference>
<comment type="caution">
    <text evidence="4">The sequence shown here is derived from an EMBL/GenBank/DDBJ whole genome shotgun (WGS) entry which is preliminary data.</text>
</comment>
<dbReference type="InterPro" id="IPR010982">
    <property type="entry name" value="Lambda_DNA-bd_dom_sf"/>
</dbReference>
<keyword evidence="2" id="KW-1133">Transmembrane helix</keyword>
<feature type="compositionally biased region" description="Low complexity" evidence="1">
    <location>
        <begin position="192"/>
        <end position="207"/>
    </location>
</feature>
<reference evidence="5" key="1">
    <citation type="submission" date="2017-05" db="EMBL/GenBank/DDBJ databases">
        <title>Streptomyces olivochromogenes NBRC 3561 whole genome shotgun sequence.</title>
        <authorList>
            <person name="Dohra H."/>
            <person name="Kodani S."/>
        </authorList>
    </citation>
    <scope>NUCLEOTIDE SEQUENCE [LARGE SCALE GENOMIC DNA]</scope>
    <source>
        <strain evidence="5">NBRC 3561</strain>
    </source>
</reference>
<evidence type="ECO:0000256" key="1">
    <source>
        <dbReference type="SAM" id="MobiDB-lite"/>
    </source>
</evidence>
<dbReference type="AlphaFoldDB" id="A0A250VG61"/>
<dbReference type="CDD" id="cd00093">
    <property type="entry name" value="HTH_XRE"/>
    <property type="match status" value="1"/>
</dbReference>
<dbReference type="GO" id="GO:0003677">
    <property type="term" value="F:DNA binding"/>
    <property type="evidence" value="ECO:0007669"/>
    <property type="project" value="InterPro"/>
</dbReference>
<evidence type="ECO:0000313" key="4">
    <source>
        <dbReference type="EMBL" id="GAX53177.1"/>
    </source>
</evidence>
<evidence type="ECO:0000313" key="5">
    <source>
        <dbReference type="Proteomes" id="UP000217446"/>
    </source>
</evidence>
<proteinExistence type="predicted"/>
<feature type="region of interest" description="Disordered" evidence="1">
    <location>
        <begin position="91"/>
        <end position="150"/>
    </location>
</feature>
<dbReference type="SMART" id="SM00530">
    <property type="entry name" value="HTH_XRE"/>
    <property type="match status" value="1"/>
</dbReference>
<dbReference type="Pfam" id="PF00805">
    <property type="entry name" value="Pentapeptide"/>
    <property type="match status" value="1"/>
</dbReference>
<sequence>MAFGHFSQGQAPEDPVEALRAELLAVKQASGLSYARLGARTHYAKSSWERWVNGKQFPPRAAVESLAAALELEPEPLLALWERADEARADATGADATGADATGADATGADATGADATGADEGGVGESANGAGEPGEPAHGAGGGTAAKADTPATLRQRLAGRRRLLFVGAACLLGAAVSVAAVLATGGDSHDAPAASKAAAATGSAQPPTPQCRAAGCGGKDPAATHCGLDGQTLTLTRNKDIVIELRYSKACAAAWGRITYASKSAIVDADNSAGDSFATPVHWGNDVYSPMVAVTGRMTAWACGTQPNGGARECTRHMPVPGTPQG</sequence>
<dbReference type="InterPro" id="IPR021224">
    <property type="entry name" value="DUF2690"/>
</dbReference>
<dbReference type="Pfam" id="PF10901">
    <property type="entry name" value="DUF2690"/>
    <property type="match status" value="1"/>
</dbReference>
<dbReference type="Gene3D" id="2.160.20.80">
    <property type="entry name" value="E3 ubiquitin-protein ligase SopA"/>
    <property type="match status" value="1"/>
</dbReference>
<evidence type="ECO:0000259" key="3">
    <source>
        <dbReference type="SMART" id="SM00530"/>
    </source>
</evidence>
<dbReference type="InterPro" id="IPR001387">
    <property type="entry name" value="Cro/C1-type_HTH"/>
</dbReference>
<feature type="compositionally biased region" description="Low complexity" evidence="1">
    <location>
        <begin position="91"/>
        <end position="119"/>
    </location>
</feature>
<dbReference type="SUPFAM" id="SSF47413">
    <property type="entry name" value="lambda repressor-like DNA-binding domains"/>
    <property type="match status" value="1"/>
</dbReference>
<keyword evidence="5" id="KW-1185">Reference proteome</keyword>
<feature type="domain" description="HTH cro/C1-type" evidence="3">
    <location>
        <begin position="22"/>
        <end position="77"/>
    </location>
</feature>